<dbReference type="Proteomes" id="UP000037069">
    <property type="component" value="Unassembled WGS sequence"/>
</dbReference>
<sequence>MLCDMTFMDITIKKSHGYHLKETGQSKFPSDRRGKLIAVPDWSSAFNFPARTLGATLLTKECIFINNLTVSGSKTEDVAKVKNEINSKNIFGSFLFVLLCTFFYEFIITFNHSSIIIICGGFATLVTDDAVAAAAVVVFVAIAEDKEEEDNNVVAEPKDFIVVSLLMVVLSSSLSLVVAGNVCAANCHFVAAVVGSGTR</sequence>
<reference evidence="2 3" key="1">
    <citation type="journal article" date="2015" name="Nat. Commun.">
        <title>Lucilia cuprina genome unlocks parasitic fly biology to underpin future interventions.</title>
        <authorList>
            <person name="Anstead C.A."/>
            <person name="Korhonen P.K."/>
            <person name="Young N.D."/>
            <person name="Hall R.S."/>
            <person name="Jex A.R."/>
            <person name="Murali S.C."/>
            <person name="Hughes D.S."/>
            <person name="Lee S.F."/>
            <person name="Perry T."/>
            <person name="Stroehlein A.J."/>
            <person name="Ansell B.R."/>
            <person name="Breugelmans B."/>
            <person name="Hofmann A."/>
            <person name="Qu J."/>
            <person name="Dugan S."/>
            <person name="Lee S.L."/>
            <person name="Chao H."/>
            <person name="Dinh H."/>
            <person name="Han Y."/>
            <person name="Doddapaneni H.V."/>
            <person name="Worley K.C."/>
            <person name="Muzny D.M."/>
            <person name="Ioannidis P."/>
            <person name="Waterhouse R.M."/>
            <person name="Zdobnov E.M."/>
            <person name="James P.J."/>
            <person name="Bagnall N.H."/>
            <person name="Kotze A.C."/>
            <person name="Gibbs R.A."/>
            <person name="Richards S."/>
            <person name="Batterham P."/>
            <person name="Gasser R.B."/>
        </authorList>
    </citation>
    <scope>NUCLEOTIDE SEQUENCE [LARGE SCALE GENOMIC DNA]</scope>
    <source>
        <strain evidence="2 3">LS</strain>
        <tissue evidence="2">Full body</tissue>
    </source>
</reference>
<gene>
    <name evidence="2" type="ORF">FF38_11314</name>
</gene>
<comment type="caution">
    <text evidence="2">The sequence shown here is derived from an EMBL/GenBank/DDBJ whole genome shotgun (WGS) entry which is preliminary data.</text>
</comment>
<keyword evidence="3" id="KW-1185">Reference proteome</keyword>
<keyword evidence="1" id="KW-1133">Transmembrane helix</keyword>
<feature type="transmembrane region" description="Helical" evidence="1">
    <location>
        <begin position="90"/>
        <end position="109"/>
    </location>
</feature>
<dbReference type="AlphaFoldDB" id="A0A0L0CIF3"/>
<protein>
    <submittedName>
        <fullName evidence="2">Uncharacterized protein</fullName>
    </submittedName>
</protein>
<name>A0A0L0CIF3_LUCCU</name>
<proteinExistence type="predicted"/>
<accession>A0A0L0CIF3</accession>
<organism evidence="2 3">
    <name type="scientific">Lucilia cuprina</name>
    <name type="common">Green bottle fly</name>
    <name type="synonym">Australian sheep blowfly</name>
    <dbReference type="NCBI Taxonomy" id="7375"/>
    <lineage>
        <taxon>Eukaryota</taxon>
        <taxon>Metazoa</taxon>
        <taxon>Ecdysozoa</taxon>
        <taxon>Arthropoda</taxon>
        <taxon>Hexapoda</taxon>
        <taxon>Insecta</taxon>
        <taxon>Pterygota</taxon>
        <taxon>Neoptera</taxon>
        <taxon>Endopterygota</taxon>
        <taxon>Diptera</taxon>
        <taxon>Brachycera</taxon>
        <taxon>Muscomorpha</taxon>
        <taxon>Oestroidea</taxon>
        <taxon>Calliphoridae</taxon>
        <taxon>Luciliinae</taxon>
        <taxon>Lucilia</taxon>
    </lineage>
</organism>
<keyword evidence="1" id="KW-0472">Membrane</keyword>
<dbReference type="EMBL" id="JRES01000335">
    <property type="protein sequence ID" value="KNC32188.1"/>
    <property type="molecule type" value="Genomic_DNA"/>
</dbReference>
<evidence type="ECO:0000313" key="3">
    <source>
        <dbReference type="Proteomes" id="UP000037069"/>
    </source>
</evidence>
<evidence type="ECO:0000313" key="2">
    <source>
        <dbReference type="EMBL" id="KNC32188.1"/>
    </source>
</evidence>
<feature type="transmembrane region" description="Helical" evidence="1">
    <location>
        <begin position="115"/>
        <end position="140"/>
    </location>
</feature>
<feature type="transmembrane region" description="Helical" evidence="1">
    <location>
        <begin position="160"/>
        <end position="179"/>
    </location>
</feature>
<keyword evidence="1" id="KW-0812">Transmembrane</keyword>
<evidence type="ECO:0000256" key="1">
    <source>
        <dbReference type="SAM" id="Phobius"/>
    </source>
</evidence>